<dbReference type="Pfam" id="PF01381">
    <property type="entry name" value="HTH_3"/>
    <property type="match status" value="1"/>
</dbReference>
<dbReference type="InterPro" id="IPR050807">
    <property type="entry name" value="TransReg_Diox_bact_type"/>
</dbReference>
<name>A0ABS4VQD4_9PSEU</name>
<keyword evidence="1" id="KW-0238">DNA-binding</keyword>
<proteinExistence type="predicted"/>
<dbReference type="SUPFAM" id="SSF51182">
    <property type="entry name" value="RmlC-like cupins"/>
    <property type="match status" value="1"/>
</dbReference>
<evidence type="ECO:0000256" key="1">
    <source>
        <dbReference type="ARBA" id="ARBA00023125"/>
    </source>
</evidence>
<dbReference type="SUPFAM" id="SSF47413">
    <property type="entry name" value="lambda repressor-like DNA-binding domains"/>
    <property type="match status" value="1"/>
</dbReference>
<dbReference type="PANTHER" id="PTHR46797:SF1">
    <property type="entry name" value="METHYLPHOSPHONATE SYNTHASE"/>
    <property type="match status" value="1"/>
</dbReference>
<dbReference type="InterPro" id="IPR014710">
    <property type="entry name" value="RmlC-like_jellyroll"/>
</dbReference>
<evidence type="ECO:0000313" key="4">
    <source>
        <dbReference type="Proteomes" id="UP001519295"/>
    </source>
</evidence>
<dbReference type="Gene3D" id="1.10.260.40">
    <property type="entry name" value="lambda repressor-like DNA-binding domains"/>
    <property type="match status" value="1"/>
</dbReference>
<feature type="domain" description="HTH cro/C1-type" evidence="2">
    <location>
        <begin position="15"/>
        <end position="69"/>
    </location>
</feature>
<comment type="caution">
    <text evidence="3">The sequence shown here is derived from an EMBL/GenBank/DDBJ whole genome shotgun (WGS) entry which is preliminary data.</text>
</comment>
<dbReference type="SMART" id="SM00530">
    <property type="entry name" value="HTH_XRE"/>
    <property type="match status" value="1"/>
</dbReference>
<organism evidence="3 4">
    <name type="scientific">Pseudonocardia parietis</name>
    <dbReference type="NCBI Taxonomy" id="570936"/>
    <lineage>
        <taxon>Bacteria</taxon>
        <taxon>Bacillati</taxon>
        <taxon>Actinomycetota</taxon>
        <taxon>Actinomycetes</taxon>
        <taxon>Pseudonocardiales</taxon>
        <taxon>Pseudonocardiaceae</taxon>
        <taxon>Pseudonocardia</taxon>
    </lineage>
</organism>
<gene>
    <name evidence="3" type="ORF">JOF36_001692</name>
</gene>
<sequence length="185" mass="18924">MAQQDGLRAVVGERLRATRAARGLSVGALAARAGIGKGSLSEIEHGSRNPTLSTLYALANTLGLPLSELLADRPGTEVASPGITARLLESTTDADGTVEVYTLTLEPGAVHVSAAHGPHVVEHLLVTRGAARVGRAGAETDLVTGAGTAWTSDTEHTYRALDDRPAAAVLVVRTATGHGGPARLT</sequence>
<keyword evidence="4" id="KW-1185">Reference proteome</keyword>
<accession>A0ABS4VQD4</accession>
<dbReference type="InterPro" id="IPR011051">
    <property type="entry name" value="RmlC_Cupin_sf"/>
</dbReference>
<dbReference type="CDD" id="cd00093">
    <property type="entry name" value="HTH_XRE"/>
    <property type="match status" value="1"/>
</dbReference>
<evidence type="ECO:0000259" key="2">
    <source>
        <dbReference type="PROSITE" id="PS50943"/>
    </source>
</evidence>
<evidence type="ECO:0000313" key="3">
    <source>
        <dbReference type="EMBL" id="MBP2365996.1"/>
    </source>
</evidence>
<dbReference type="RefSeq" id="WP_307862276.1">
    <property type="nucleotide sequence ID" value="NZ_JAGINU010000001.1"/>
</dbReference>
<dbReference type="Proteomes" id="UP001519295">
    <property type="component" value="Unassembled WGS sequence"/>
</dbReference>
<dbReference type="PROSITE" id="PS50943">
    <property type="entry name" value="HTH_CROC1"/>
    <property type="match status" value="1"/>
</dbReference>
<protein>
    <submittedName>
        <fullName evidence="3">Transcriptional regulator with XRE-family HTH domain</fullName>
    </submittedName>
</protein>
<dbReference type="PANTHER" id="PTHR46797">
    <property type="entry name" value="HTH-TYPE TRANSCRIPTIONAL REGULATOR"/>
    <property type="match status" value="1"/>
</dbReference>
<dbReference type="Gene3D" id="2.60.120.10">
    <property type="entry name" value="Jelly Rolls"/>
    <property type="match status" value="1"/>
</dbReference>
<dbReference type="InterPro" id="IPR010982">
    <property type="entry name" value="Lambda_DNA-bd_dom_sf"/>
</dbReference>
<dbReference type="InterPro" id="IPR001387">
    <property type="entry name" value="Cro/C1-type_HTH"/>
</dbReference>
<dbReference type="EMBL" id="JAGINU010000001">
    <property type="protein sequence ID" value="MBP2365996.1"/>
    <property type="molecule type" value="Genomic_DNA"/>
</dbReference>
<reference evidence="3 4" key="1">
    <citation type="submission" date="2021-03" db="EMBL/GenBank/DDBJ databases">
        <title>Sequencing the genomes of 1000 actinobacteria strains.</title>
        <authorList>
            <person name="Klenk H.-P."/>
        </authorList>
    </citation>
    <scope>NUCLEOTIDE SEQUENCE [LARGE SCALE GENOMIC DNA]</scope>
    <source>
        <strain evidence="3 4">DSM 45256</strain>
    </source>
</reference>